<evidence type="ECO:0000256" key="1">
    <source>
        <dbReference type="SAM" id="SignalP"/>
    </source>
</evidence>
<keyword evidence="1" id="KW-0732">Signal</keyword>
<feature type="domain" description="C2" evidence="2">
    <location>
        <begin position="306"/>
        <end position="441"/>
    </location>
</feature>
<dbReference type="SUPFAM" id="SSF49562">
    <property type="entry name" value="C2 domain (Calcium/lipid-binding domain, CaLB)"/>
    <property type="match status" value="2"/>
</dbReference>
<sequence length="446" mass="49845">MASGCILLLLIFALYLHKKWCFYYVPGIPLPCCDPGVKSSVNLGETFNVSDADSSSDSDEEVLDKLHKSISLQSSENQPQHFNIQTNLDADVEHEGGSSASSCCSSTSIEDGVRHRERRLKLSPNSNSGHPECIVVLGHEPLFDVAEAKRGVHGEGTGAIQVSLAYDSPTRKITVHLLQATNMPSPPANIQVRLVLLPSKKQRHKSKSRQGEHPQFMESFLFNRINPEEVGKLGVRLRVYCWERLRRQRLLGETVLSFAQVNLELESNMWLLLESTATNSINTWSSDVVSLGQTDSTGSSVSLHQGVAELLLGLAYSGTTGRLAVEVIKGSHFRDYSLNRAPDTYVKLCLVSSTGQEMARSKTCIRRAQPNPLFKETFIFQVALFQLADVTLMVSVYCKRPMKRKDMLGWFCLGHNSSGEEELSHWQDMRQVRGEQICRWHVLIDK</sequence>
<protein>
    <recommendedName>
        <fullName evidence="2">C2 domain-containing protein</fullName>
    </recommendedName>
</protein>
<gene>
    <name evidence="3" type="ORF">AAG570_012715</name>
</gene>
<dbReference type="Pfam" id="PF00168">
    <property type="entry name" value="C2"/>
    <property type="match status" value="2"/>
</dbReference>
<comment type="caution">
    <text evidence="3">The sequence shown here is derived from an EMBL/GenBank/DDBJ whole genome shotgun (WGS) entry which is preliminary data.</text>
</comment>
<dbReference type="CDD" id="cd08389">
    <property type="entry name" value="C2A_Synaptotagmin-14_16"/>
    <property type="match status" value="1"/>
</dbReference>
<dbReference type="SMART" id="SM00239">
    <property type="entry name" value="C2"/>
    <property type="match status" value="2"/>
</dbReference>
<dbReference type="InterPro" id="IPR035892">
    <property type="entry name" value="C2_domain_sf"/>
</dbReference>
<reference evidence="3 4" key="1">
    <citation type="submission" date="2024-07" db="EMBL/GenBank/DDBJ databases">
        <title>Chromosome-level genome assembly of the water stick insect Ranatra chinensis (Heteroptera: Nepidae).</title>
        <authorList>
            <person name="Liu X."/>
        </authorList>
    </citation>
    <scope>NUCLEOTIDE SEQUENCE [LARGE SCALE GENOMIC DNA]</scope>
    <source>
        <strain evidence="3">Cailab_2021Rc</strain>
        <tissue evidence="3">Muscle</tissue>
    </source>
</reference>
<dbReference type="InterPro" id="IPR043541">
    <property type="entry name" value="SYT14/14L/16"/>
</dbReference>
<dbReference type="Proteomes" id="UP001558652">
    <property type="component" value="Unassembled WGS sequence"/>
</dbReference>
<accession>A0ABD0YEY9</accession>
<organism evidence="3 4">
    <name type="scientific">Ranatra chinensis</name>
    <dbReference type="NCBI Taxonomy" id="642074"/>
    <lineage>
        <taxon>Eukaryota</taxon>
        <taxon>Metazoa</taxon>
        <taxon>Ecdysozoa</taxon>
        <taxon>Arthropoda</taxon>
        <taxon>Hexapoda</taxon>
        <taxon>Insecta</taxon>
        <taxon>Pterygota</taxon>
        <taxon>Neoptera</taxon>
        <taxon>Paraneoptera</taxon>
        <taxon>Hemiptera</taxon>
        <taxon>Heteroptera</taxon>
        <taxon>Panheteroptera</taxon>
        <taxon>Nepomorpha</taxon>
        <taxon>Nepidae</taxon>
        <taxon>Ranatrinae</taxon>
        <taxon>Ranatra</taxon>
    </lineage>
</organism>
<keyword evidence="4" id="KW-1185">Reference proteome</keyword>
<dbReference type="AlphaFoldDB" id="A0ABD0YEY9"/>
<dbReference type="InterPro" id="IPR000008">
    <property type="entry name" value="C2_dom"/>
</dbReference>
<dbReference type="PANTHER" id="PTHR46129">
    <property type="entry name" value="SYNAPTOTAGMIN 14, ISOFORM D"/>
    <property type="match status" value="1"/>
</dbReference>
<feature type="signal peptide" evidence="1">
    <location>
        <begin position="1"/>
        <end position="21"/>
    </location>
</feature>
<dbReference type="PANTHER" id="PTHR46129:SF2">
    <property type="entry name" value="SYNAPTOTAGMIN 14, ISOFORM D"/>
    <property type="match status" value="1"/>
</dbReference>
<name>A0ABD0YEY9_9HEMI</name>
<dbReference type="EMBL" id="JBFDAA010000008">
    <property type="protein sequence ID" value="KAL1129771.1"/>
    <property type="molecule type" value="Genomic_DNA"/>
</dbReference>
<evidence type="ECO:0000313" key="3">
    <source>
        <dbReference type="EMBL" id="KAL1129771.1"/>
    </source>
</evidence>
<feature type="domain" description="C2" evidence="2">
    <location>
        <begin position="156"/>
        <end position="271"/>
    </location>
</feature>
<dbReference type="PROSITE" id="PS50004">
    <property type="entry name" value="C2"/>
    <property type="match status" value="2"/>
</dbReference>
<feature type="chain" id="PRO_5044784295" description="C2 domain-containing protein" evidence="1">
    <location>
        <begin position="22"/>
        <end position="446"/>
    </location>
</feature>
<dbReference type="Gene3D" id="2.60.40.150">
    <property type="entry name" value="C2 domain"/>
    <property type="match status" value="2"/>
</dbReference>
<proteinExistence type="predicted"/>
<dbReference type="CDD" id="cd08408">
    <property type="entry name" value="C2B_Synaptotagmin-14_16"/>
    <property type="match status" value="1"/>
</dbReference>
<evidence type="ECO:0000259" key="2">
    <source>
        <dbReference type="PROSITE" id="PS50004"/>
    </source>
</evidence>
<dbReference type="FunFam" id="2.60.40.150:FF:000062">
    <property type="entry name" value="synaptotagmin-14 isoform X1"/>
    <property type="match status" value="1"/>
</dbReference>
<evidence type="ECO:0000313" key="4">
    <source>
        <dbReference type="Proteomes" id="UP001558652"/>
    </source>
</evidence>